<organism evidence="9 10">
    <name type="scientific">Cynara cardunculus var. scolymus</name>
    <name type="common">Globe artichoke</name>
    <name type="synonym">Cynara scolymus</name>
    <dbReference type="NCBI Taxonomy" id="59895"/>
    <lineage>
        <taxon>Eukaryota</taxon>
        <taxon>Viridiplantae</taxon>
        <taxon>Streptophyta</taxon>
        <taxon>Embryophyta</taxon>
        <taxon>Tracheophyta</taxon>
        <taxon>Spermatophyta</taxon>
        <taxon>Magnoliopsida</taxon>
        <taxon>eudicotyledons</taxon>
        <taxon>Gunneridae</taxon>
        <taxon>Pentapetalae</taxon>
        <taxon>asterids</taxon>
        <taxon>campanulids</taxon>
        <taxon>Asterales</taxon>
        <taxon>Asteraceae</taxon>
        <taxon>Carduoideae</taxon>
        <taxon>Cardueae</taxon>
        <taxon>Carduinae</taxon>
        <taxon>Cynara</taxon>
    </lineage>
</organism>
<dbReference type="SUPFAM" id="SSF118290">
    <property type="entry name" value="WRKY DNA-binding domain"/>
    <property type="match status" value="2"/>
</dbReference>
<dbReference type="Gramene" id="KVI07546">
    <property type="protein sequence ID" value="KVI07546"/>
    <property type="gene ID" value="Ccrd_014122"/>
</dbReference>
<keyword evidence="5" id="KW-0804">Transcription</keyword>
<dbReference type="InterPro" id="IPR003657">
    <property type="entry name" value="WRKY_dom"/>
</dbReference>
<feature type="compositionally biased region" description="Low complexity" evidence="7">
    <location>
        <begin position="95"/>
        <end position="104"/>
    </location>
</feature>
<feature type="region of interest" description="Disordered" evidence="7">
    <location>
        <begin position="1"/>
        <end position="22"/>
    </location>
</feature>
<reference evidence="9 10" key="1">
    <citation type="journal article" date="2016" name="Sci. Rep.">
        <title>The genome sequence of the outbreeding globe artichoke constructed de novo incorporating a phase-aware low-pass sequencing strategy of F1 progeny.</title>
        <authorList>
            <person name="Scaglione D."/>
            <person name="Reyes-Chin-Wo S."/>
            <person name="Acquadro A."/>
            <person name="Froenicke L."/>
            <person name="Portis E."/>
            <person name="Beitel C."/>
            <person name="Tirone M."/>
            <person name="Mauro R."/>
            <person name="Lo Monaco A."/>
            <person name="Mauromicale G."/>
            <person name="Faccioli P."/>
            <person name="Cattivelli L."/>
            <person name="Rieseberg L."/>
            <person name="Michelmore R."/>
            <person name="Lanteri S."/>
        </authorList>
    </citation>
    <scope>NUCLEOTIDE SEQUENCE [LARGE SCALE GENOMIC DNA]</scope>
    <source>
        <strain evidence="9">2C</strain>
    </source>
</reference>
<feature type="domain" description="WRKY" evidence="8">
    <location>
        <begin position="265"/>
        <end position="329"/>
    </location>
</feature>
<feature type="compositionally biased region" description="Polar residues" evidence="7">
    <location>
        <begin position="385"/>
        <end position="406"/>
    </location>
</feature>
<name>A0A124SGU8_CYNCS</name>
<evidence type="ECO:0000256" key="2">
    <source>
        <dbReference type="ARBA" id="ARBA00022737"/>
    </source>
</evidence>
<dbReference type="EMBL" id="LEKV01001503">
    <property type="protein sequence ID" value="KVI07546.1"/>
    <property type="molecule type" value="Genomic_DNA"/>
</dbReference>
<dbReference type="AlphaFoldDB" id="A0A124SGU8"/>
<dbReference type="PROSITE" id="PS50811">
    <property type="entry name" value="WRKY"/>
    <property type="match status" value="2"/>
</dbReference>
<evidence type="ECO:0000259" key="8">
    <source>
        <dbReference type="PROSITE" id="PS50811"/>
    </source>
</evidence>
<accession>A0A124SGU8</accession>
<dbReference type="GO" id="GO:0043565">
    <property type="term" value="F:sequence-specific DNA binding"/>
    <property type="evidence" value="ECO:0007669"/>
    <property type="project" value="InterPro"/>
</dbReference>
<keyword evidence="2" id="KW-0677">Repeat</keyword>
<feature type="compositionally biased region" description="Basic and acidic residues" evidence="7">
    <location>
        <begin position="46"/>
        <end position="75"/>
    </location>
</feature>
<dbReference type="FunFam" id="2.20.25.80:FF:000006">
    <property type="entry name" value="WRKY transcription factor"/>
    <property type="match status" value="1"/>
</dbReference>
<evidence type="ECO:0000256" key="6">
    <source>
        <dbReference type="ARBA" id="ARBA00023242"/>
    </source>
</evidence>
<evidence type="ECO:0000256" key="7">
    <source>
        <dbReference type="SAM" id="MobiDB-lite"/>
    </source>
</evidence>
<feature type="domain" description="WRKY" evidence="8">
    <location>
        <begin position="462"/>
        <end position="527"/>
    </location>
</feature>
<keyword evidence="6" id="KW-0539">Nucleus</keyword>
<keyword evidence="3" id="KW-0805">Transcription regulation</keyword>
<evidence type="ECO:0000313" key="10">
    <source>
        <dbReference type="Proteomes" id="UP000243975"/>
    </source>
</evidence>
<feature type="compositionally biased region" description="Polar residues" evidence="7">
    <location>
        <begin position="529"/>
        <end position="550"/>
    </location>
</feature>
<dbReference type="SMART" id="SM00774">
    <property type="entry name" value="WRKY"/>
    <property type="match status" value="2"/>
</dbReference>
<feature type="region of interest" description="Disordered" evidence="7">
    <location>
        <begin position="364"/>
        <end position="431"/>
    </location>
</feature>
<feature type="region of interest" description="Disordered" evidence="7">
    <location>
        <begin position="39"/>
        <end position="104"/>
    </location>
</feature>
<dbReference type="PANTHER" id="PTHR31221:SF198">
    <property type="entry name" value="WRKY DOMAIN-CONTAINING PROTEIN-RELATED"/>
    <property type="match status" value="1"/>
</dbReference>
<protein>
    <submittedName>
        <fullName evidence="9">DNA-binding WRKY</fullName>
    </submittedName>
</protein>
<dbReference type="Gene3D" id="2.20.25.80">
    <property type="entry name" value="WRKY domain"/>
    <property type="match status" value="2"/>
</dbReference>
<proteinExistence type="predicted"/>
<evidence type="ECO:0000256" key="5">
    <source>
        <dbReference type="ARBA" id="ARBA00023163"/>
    </source>
</evidence>
<dbReference type="InterPro" id="IPR036576">
    <property type="entry name" value="WRKY_dom_sf"/>
</dbReference>
<evidence type="ECO:0000256" key="3">
    <source>
        <dbReference type="ARBA" id="ARBA00023015"/>
    </source>
</evidence>
<sequence>MTEKDENGGDCGDDDEWGDLITTPNRLISDDFLVLKAENIGNDEEKEGKLEDQEQESRVCSDGKDNDVDSMEGRVKSCRRVSIAERRAAKRGSDGDSSSISVSVSSSPATAWSQFLTIPSGISPTSLLELDSPIMLPNSQASPTTGTLPYPPLNHEILGMNSAVEDRISDNGSFTYPSHGGSLLWPCIPDLQNQNSAMQPTIPSEFSGTLSKERVTKGRPTELEGFKAVKSTIRNANNAATIKSTEGDHTKRHLLDGYPKETTQATMRNSEDGYNWRKYGQKQVKGSEYPRSYYKCTHPNCQVKKKVERSRDGHITEIIYKGAHNHQGHRNVIGSPASFSDSGSYIKIEEGEVWGNNNIGTRQDWTPDGMELSSSTSVVTDNSDIISPTQGKSMGNPELSSSNGNCEFNEEDGTNVGMLSPGDDADEDKSDLKRRKKGNFLLETSLVSRAMREPRVVVQIESDVDILDDGYRWRKYGQKVVKGNPNPRSYYKCTSAGCPVRKHVERASDDLKSVLTTYEGKHNHEVPVSRNSSHATMDVGSASNTPNSLSLPRISNVPKSEPQVQDLPLRYARKLTNEYIPSNFVGNFDPEPTKFEASSIYQTKYVPFQSPISFGSVLPDYPLSLPMTIPPSGHMVHNGFGFNNNGKRTHEAQSQSFIQNNGRFIKPKVEQDDGFYENVLRVPDRVNDASSASVEKELFAKHHPKKSRKPLNRRYSGFVQNVFSPESNRLFLEPYP</sequence>
<evidence type="ECO:0000256" key="4">
    <source>
        <dbReference type="ARBA" id="ARBA00023125"/>
    </source>
</evidence>
<dbReference type="InterPro" id="IPR044810">
    <property type="entry name" value="WRKY_plant"/>
</dbReference>
<gene>
    <name evidence="9" type="ORF">Ccrd_014122</name>
</gene>
<keyword evidence="10" id="KW-1185">Reference proteome</keyword>
<dbReference type="GO" id="GO:0005634">
    <property type="term" value="C:nucleus"/>
    <property type="evidence" value="ECO:0007669"/>
    <property type="project" value="UniProtKB-SubCell"/>
</dbReference>
<dbReference type="Pfam" id="PF03106">
    <property type="entry name" value="WRKY"/>
    <property type="match status" value="2"/>
</dbReference>
<dbReference type="GO" id="GO:0003700">
    <property type="term" value="F:DNA-binding transcription factor activity"/>
    <property type="evidence" value="ECO:0007669"/>
    <property type="project" value="InterPro"/>
</dbReference>
<dbReference type="PANTHER" id="PTHR31221">
    <property type="entry name" value="WRKY TRANSCRIPTION FACTOR PROTEIN 1-RELATED"/>
    <property type="match status" value="1"/>
</dbReference>
<evidence type="ECO:0000313" key="9">
    <source>
        <dbReference type="EMBL" id="KVI07546.1"/>
    </source>
</evidence>
<dbReference type="Proteomes" id="UP000243975">
    <property type="component" value="Unassembled WGS sequence"/>
</dbReference>
<comment type="subcellular location">
    <subcellularLocation>
        <location evidence="1">Nucleus</location>
    </subcellularLocation>
</comment>
<feature type="region of interest" description="Disordered" evidence="7">
    <location>
        <begin position="521"/>
        <end position="562"/>
    </location>
</feature>
<comment type="caution">
    <text evidence="9">The sequence shown here is derived from an EMBL/GenBank/DDBJ whole genome shotgun (WGS) entry which is preliminary data.</text>
</comment>
<dbReference type="FunFam" id="2.20.25.80:FF:000001">
    <property type="entry name" value="WRKY transcription factor 33"/>
    <property type="match status" value="1"/>
</dbReference>
<keyword evidence="4 9" id="KW-0238">DNA-binding</keyword>
<evidence type="ECO:0000256" key="1">
    <source>
        <dbReference type="ARBA" id="ARBA00004123"/>
    </source>
</evidence>
<feature type="compositionally biased region" description="Low complexity" evidence="7">
    <location>
        <begin position="373"/>
        <end position="384"/>
    </location>
</feature>
<feature type="compositionally biased region" description="Basic and acidic residues" evidence="7">
    <location>
        <begin position="82"/>
        <end position="94"/>
    </location>
</feature>